<dbReference type="Gene3D" id="1.10.630.10">
    <property type="entry name" value="Cytochrome P450"/>
    <property type="match status" value="1"/>
</dbReference>
<name>A0A4C1UB10_EUMVA</name>
<reference evidence="2 3" key="1">
    <citation type="journal article" date="2019" name="Commun. Biol.">
        <title>The bagworm genome reveals a unique fibroin gene that provides high tensile strength.</title>
        <authorList>
            <person name="Kono N."/>
            <person name="Nakamura H."/>
            <person name="Ohtoshi R."/>
            <person name="Tomita M."/>
            <person name="Numata K."/>
            <person name="Arakawa K."/>
        </authorList>
    </citation>
    <scope>NUCLEOTIDE SEQUENCE [LARGE SCALE GENOMIC DNA]</scope>
</reference>
<keyword evidence="1" id="KW-0560">Oxidoreductase</keyword>
<dbReference type="SUPFAM" id="SSF48264">
    <property type="entry name" value="Cytochrome P450"/>
    <property type="match status" value="1"/>
</dbReference>
<sequence length="247" mass="27982">MTWNKTTTGGQWGGSKNTSMVSTASALNLSTVFIEIMEEARRQNEPLHRLKEQVQEVLSTGGAGAPKEESEAFKYAYRNVLAFSKFYLQTTKTEEVLKQDDILKSAESYVYGVNQDKDRISNEILPSAPITPMLMSIKEPIVLSFDDVPGPKSLKYLANVRQYFSDIGAYFDTPKSFRTLSRLFDEYGPVVRFVSPVGKDIVLINHPDHIQKVYAMEGEYPVRSALDSLEKYRIERQNYIHGGLYTV</sequence>
<dbReference type="OrthoDB" id="3945418at2759"/>
<dbReference type="Proteomes" id="UP000299102">
    <property type="component" value="Unassembled WGS sequence"/>
</dbReference>
<keyword evidence="1" id="KW-0503">Monooxygenase</keyword>
<gene>
    <name evidence="2" type="primary">Cyp301a1</name>
    <name evidence="2" type="ORF">EVAR_12789_1</name>
</gene>
<comment type="caution">
    <text evidence="2">The sequence shown here is derived from an EMBL/GenBank/DDBJ whole genome shotgun (WGS) entry which is preliminary data.</text>
</comment>
<dbReference type="GO" id="GO:0020037">
    <property type="term" value="F:heme binding"/>
    <property type="evidence" value="ECO:0007669"/>
    <property type="project" value="InterPro"/>
</dbReference>
<dbReference type="STRING" id="151549.A0A4C1UB10"/>
<dbReference type="AlphaFoldDB" id="A0A4C1UB10"/>
<evidence type="ECO:0000313" key="3">
    <source>
        <dbReference type="Proteomes" id="UP000299102"/>
    </source>
</evidence>
<protein>
    <submittedName>
        <fullName evidence="2">Probable cytochrome P450 301a1, mitochondrial</fullName>
    </submittedName>
</protein>
<evidence type="ECO:0000256" key="1">
    <source>
        <dbReference type="ARBA" id="ARBA00023033"/>
    </source>
</evidence>
<dbReference type="EMBL" id="BGZK01000151">
    <property type="protein sequence ID" value="GBP23509.1"/>
    <property type="molecule type" value="Genomic_DNA"/>
</dbReference>
<evidence type="ECO:0000313" key="2">
    <source>
        <dbReference type="EMBL" id="GBP23509.1"/>
    </source>
</evidence>
<organism evidence="2 3">
    <name type="scientific">Eumeta variegata</name>
    <name type="common">Bagworm moth</name>
    <name type="synonym">Eumeta japonica</name>
    <dbReference type="NCBI Taxonomy" id="151549"/>
    <lineage>
        <taxon>Eukaryota</taxon>
        <taxon>Metazoa</taxon>
        <taxon>Ecdysozoa</taxon>
        <taxon>Arthropoda</taxon>
        <taxon>Hexapoda</taxon>
        <taxon>Insecta</taxon>
        <taxon>Pterygota</taxon>
        <taxon>Neoptera</taxon>
        <taxon>Endopterygota</taxon>
        <taxon>Lepidoptera</taxon>
        <taxon>Glossata</taxon>
        <taxon>Ditrysia</taxon>
        <taxon>Tineoidea</taxon>
        <taxon>Psychidae</taxon>
        <taxon>Oiketicinae</taxon>
        <taxon>Eumeta</taxon>
    </lineage>
</organism>
<dbReference type="GO" id="GO:0016705">
    <property type="term" value="F:oxidoreductase activity, acting on paired donors, with incorporation or reduction of molecular oxygen"/>
    <property type="evidence" value="ECO:0007669"/>
    <property type="project" value="InterPro"/>
</dbReference>
<proteinExistence type="predicted"/>
<dbReference type="GO" id="GO:0005506">
    <property type="term" value="F:iron ion binding"/>
    <property type="evidence" value="ECO:0007669"/>
    <property type="project" value="InterPro"/>
</dbReference>
<accession>A0A4C1UB10</accession>
<dbReference type="GO" id="GO:0004497">
    <property type="term" value="F:monooxygenase activity"/>
    <property type="evidence" value="ECO:0007669"/>
    <property type="project" value="UniProtKB-KW"/>
</dbReference>
<keyword evidence="3" id="KW-1185">Reference proteome</keyword>
<dbReference type="InterPro" id="IPR036396">
    <property type="entry name" value="Cyt_P450_sf"/>
</dbReference>